<dbReference type="STRING" id="1316936.K678_12187"/>
<dbReference type="PROSITE" id="PS50113">
    <property type="entry name" value="PAC"/>
    <property type="match status" value="3"/>
</dbReference>
<dbReference type="CDD" id="cd00082">
    <property type="entry name" value="HisKA"/>
    <property type="match status" value="1"/>
</dbReference>
<dbReference type="SUPFAM" id="SSF47384">
    <property type="entry name" value="Homodimeric domain of signal transducing histidine kinase"/>
    <property type="match status" value="1"/>
</dbReference>
<feature type="domain" description="PAC" evidence="16">
    <location>
        <begin position="316"/>
        <end position="368"/>
    </location>
</feature>
<dbReference type="InterPro" id="IPR036097">
    <property type="entry name" value="HisK_dim/P_sf"/>
</dbReference>
<evidence type="ECO:0000256" key="5">
    <source>
        <dbReference type="ARBA" id="ARBA00022679"/>
    </source>
</evidence>
<keyword evidence="4 11" id="KW-0597">Phosphoprotein</keyword>
<dbReference type="Gene3D" id="3.30.450.20">
    <property type="entry name" value="PAS domain"/>
    <property type="match status" value="4"/>
</dbReference>
<dbReference type="InterPro" id="IPR003661">
    <property type="entry name" value="HisK_dim/P_dom"/>
</dbReference>
<dbReference type="OrthoDB" id="9801651at2"/>
<dbReference type="GO" id="GO:0009927">
    <property type="term" value="F:histidine phosphotransfer kinase activity"/>
    <property type="evidence" value="ECO:0007669"/>
    <property type="project" value="TreeGrafter"/>
</dbReference>
<dbReference type="InterPro" id="IPR013655">
    <property type="entry name" value="PAS_fold_3"/>
</dbReference>
<keyword evidence="12" id="KW-0812">Transmembrane</keyword>
<dbReference type="PATRIC" id="fig|1316936.3.peg.2432"/>
<keyword evidence="6" id="KW-0547">Nucleotide-binding</keyword>
<dbReference type="SUPFAM" id="SSF55785">
    <property type="entry name" value="PYP-like sensor domain (PAS domain)"/>
    <property type="match status" value="4"/>
</dbReference>
<dbReference type="Pfam" id="PF02518">
    <property type="entry name" value="HATPase_c"/>
    <property type="match status" value="1"/>
</dbReference>
<dbReference type="PRINTS" id="PR00344">
    <property type="entry name" value="BCTRLSENSOR"/>
</dbReference>
<dbReference type="RefSeq" id="WP_021132746.1">
    <property type="nucleotide sequence ID" value="NZ_AQPH01000048.1"/>
</dbReference>
<dbReference type="InterPro" id="IPR000014">
    <property type="entry name" value="PAS"/>
</dbReference>
<dbReference type="SMART" id="SM00448">
    <property type="entry name" value="REC"/>
    <property type="match status" value="1"/>
</dbReference>
<feature type="domain" description="Response regulatory" evidence="14">
    <location>
        <begin position="999"/>
        <end position="1116"/>
    </location>
</feature>
<proteinExistence type="predicted"/>
<evidence type="ECO:0000256" key="7">
    <source>
        <dbReference type="ARBA" id="ARBA00022777"/>
    </source>
</evidence>
<dbReference type="Proteomes" id="UP000015350">
    <property type="component" value="Unassembled WGS sequence"/>
</dbReference>
<dbReference type="EC" id="2.7.13.3" evidence="3"/>
<feature type="domain" description="PAS" evidence="15">
    <location>
        <begin position="614"/>
        <end position="659"/>
    </location>
</feature>
<keyword evidence="9" id="KW-0902">Two-component regulatory system</keyword>
<dbReference type="Gene3D" id="2.10.70.100">
    <property type="match status" value="2"/>
</dbReference>
<evidence type="ECO:0000259" key="16">
    <source>
        <dbReference type="PROSITE" id="PS50113"/>
    </source>
</evidence>
<comment type="catalytic activity">
    <reaction evidence="1">
        <text>ATP + protein L-histidine = ADP + protein N-phospho-L-histidine.</text>
        <dbReference type="EC" id="2.7.13.3"/>
    </reaction>
</comment>
<reference evidence="17 18" key="1">
    <citation type="submission" date="2013-04" db="EMBL/GenBank/DDBJ databases">
        <authorList>
            <person name="Kuznetsov B."/>
            <person name="Ivanovsky R."/>
        </authorList>
    </citation>
    <scope>NUCLEOTIDE SEQUENCE [LARGE SCALE GENOMIC DNA]</scope>
    <source>
        <strain evidence="17 18">MGU-K5</strain>
    </source>
</reference>
<dbReference type="NCBIfam" id="TIGR00229">
    <property type="entry name" value="sensory_box"/>
    <property type="match status" value="4"/>
</dbReference>
<gene>
    <name evidence="17" type="ORF">K678_12187</name>
</gene>
<dbReference type="SMART" id="SM00091">
    <property type="entry name" value="PAS"/>
    <property type="match status" value="4"/>
</dbReference>
<dbReference type="InterPro" id="IPR036890">
    <property type="entry name" value="HATPase_C_sf"/>
</dbReference>
<dbReference type="PROSITE" id="PS50110">
    <property type="entry name" value="RESPONSE_REGULATORY"/>
    <property type="match status" value="1"/>
</dbReference>
<dbReference type="InterPro" id="IPR035965">
    <property type="entry name" value="PAS-like_dom_sf"/>
</dbReference>
<dbReference type="eggNOG" id="COG3829">
    <property type="taxonomic scope" value="Bacteria"/>
</dbReference>
<dbReference type="InterPro" id="IPR000700">
    <property type="entry name" value="PAS-assoc_C"/>
</dbReference>
<evidence type="ECO:0000256" key="6">
    <source>
        <dbReference type="ARBA" id="ARBA00022741"/>
    </source>
</evidence>
<feature type="domain" description="PAC" evidence="16">
    <location>
        <begin position="565"/>
        <end position="617"/>
    </location>
</feature>
<feature type="transmembrane region" description="Helical" evidence="12">
    <location>
        <begin position="12"/>
        <end position="32"/>
    </location>
</feature>
<dbReference type="Pfam" id="PF00072">
    <property type="entry name" value="Response_reg"/>
    <property type="match status" value="1"/>
</dbReference>
<evidence type="ECO:0000256" key="12">
    <source>
        <dbReference type="SAM" id="Phobius"/>
    </source>
</evidence>
<keyword evidence="10 12" id="KW-0472">Membrane</keyword>
<dbReference type="AlphaFoldDB" id="S9S955"/>
<dbReference type="Gene3D" id="3.30.565.10">
    <property type="entry name" value="Histidine kinase-like ATPase, C-terminal domain"/>
    <property type="match status" value="1"/>
</dbReference>
<keyword evidence="8" id="KW-0067">ATP-binding</keyword>
<dbReference type="InterPro" id="IPR013767">
    <property type="entry name" value="PAS_fold"/>
</dbReference>
<evidence type="ECO:0000256" key="1">
    <source>
        <dbReference type="ARBA" id="ARBA00000085"/>
    </source>
</evidence>
<evidence type="ECO:0000256" key="3">
    <source>
        <dbReference type="ARBA" id="ARBA00012438"/>
    </source>
</evidence>
<sequence>MSFSWRTVLGRTLLIAIGINMLMLALVVGNDLRQSEARLVRQIEDEAGLLAPILSAALVAPLRHHDTDSLRALLEESRTAHPLLYLVVLDRQGARVASSGWPEAAVLPPASPSLGLTGLGEARRYDVVRDIVIADGMLGQLHFGLDLGPTIELRQEMIEQRIALTIGGGGLTALILALVGLWWLGRHRPAALEAPAIAEAPEVPPEPRDIPVSVTSPSEAQRLAQSRVATLESKLGRLSLTIRRLRLAQTFANIASWEFDIRSRDIHYSERLPALLGLANSATRVTYDVFVQALHPDDRAAALRAFRRALRERRPYEVEHRVVLADGSERWLHEQGAVVCDRNGRPTRMLGITQNIHRRKMAEENLRKLSVAVEQSPASVVITDPAGTIEYANATMLRTYGYRLDELSGQTPRILRSGDKQTETYTALWNTILSGETWHGEFHNRRKDGSQVWVAASIAPVKDQEGRITHFLCLSEDIGARKAAEHEAAESRRRLAEAQSLAGLGSWDYDPTSGRLGWSETTYTIFGRDPAIFTPSLGAFVAALHPDDRPVFEAAHRRRDLASDEEVQLRIVRPDGEVRHVLARTRHVAEPNGRAARLVGTILDVTEREMANANRDLFRRLVDDAGQAIRISEPDGRIIFVNKTFLALTGFPREAVEGRFYTDFVVGPNVGSAEEVARAYAERRSWSGLLDVRRVDGTTFTALCNVGVVLDTRGRAQYLFTLFSDYTPEIKRERELRNARDAAEAASQAKSAFLANMSHELRTPMNAILGFSQFLDMDPSLSAAHRDSVMTIYKAGQHLLDLINDILDLARVESGRIDLSIESVAIEPLVRDCLDLIAPLAQERGIAIVFSPIGAGLTARADRRRLKQVMVNLLSNAIKYNRPNGSVLVVARRSGAETLRIEVADTGLGIAPERIAELFIPFNRLGAERTETEGTGIGLALTRRIVEAMNGSVGVESELGRGSLFWAELRGDPDAPLETLDLGPPAEPNPDDESGISATVLYIDDDPVNLKLIEQVFSTLARFRLITAPTPGLGLDLARLRQPDLILLDINLPGMTGYEVLTRLRAEPRTRSIPVAAVTAMAMALDVERGREAGFDAYLTKPIDIPLLLETVRALTAATEAAPADRPAGNPPG</sequence>
<dbReference type="GO" id="GO:0005886">
    <property type="term" value="C:plasma membrane"/>
    <property type="evidence" value="ECO:0007669"/>
    <property type="project" value="TreeGrafter"/>
</dbReference>
<evidence type="ECO:0000259" key="14">
    <source>
        <dbReference type="PROSITE" id="PS50110"/>
    </source>
</evidence>
<evidence type="ECO:0000313" key="18">
    <source>
        <dbReference type="Proteomes" id="UP000015350"/>
    </source>
</evidence>
<dbReference type="SUPFAM" id="SSF52172">
    <property type="entry name" value="CheY-like"/>
    <property type="match status" value="1"/>
</dbReference>
<dbReference type="InterPro" id="IPR005467">
    <property type="entry name" value="His_kinase_dom"/>
</dbReference>
<evidence type="ECO:0000256" key="2">
    <source>
        <dbReference type="ARBA" id="ARBA00004370"/>
    </source>
</evidence>
<dbReference type="EMBL" id="AQPH01000048">
    <property type="protein sequence ID" value="EPY01214.1"/>
    <property type="molecule type" value="Genomic_DNA"/>
</dbReference>
<dbReference type="Gene3D" id="1.10.287.130">
    <property type="match status" value="1"/>
</dbReference>
<dbReference type="GO" id="GO:0005524">
    <property type="term" value="F:ATP binding"/>
    <property type="evidence" value="ECO:0007669"/>
    <property type="project" value="UniProtKB-KW"/>
</dbReference>
<dbReference type="InterPro" id="IPR001789">
    <property type="entry name" value="Sig_transdc_resp-reg_receiver"/>
</dbReference>
<dbReference type="SMART" id="SM00387">
    <property type="entry name" value="HATPase_c"/>
    <property type="match status" value="1"/>
</dbReference>
<dbReference type="Gene3D" id="3.40.50.2300">
    <property type="match status" value="1"/>
</dbReference>
<keyword evidence="5" id="KW-0808">Transferase</keyword>
<dbReference type="PANTHER" id="PTHR43047">
    <property type="entry name" value="TWO-COMPONENT HISTIDINE PROTEIN KINASE"/>
    <property type="match status" value="1"/>
</dbReference>
<name>S9S955_MAGFU</name>
<dbReference type="PROSITE" id="PS50112">
    <property type="entry name" value="PAS"/>
    <property type="match status" value="2"/>
</dbReference>
<dbReference type="InterPro" id="IPR003594">
    <property type="entry name" value="HATPase_dom"/>
</dbReference>
<evidence type="ECO:0000259" key="13">
    <source>
        <dbReference type="PROSITE" id="PS50109"/>
    </source>
</evidence>
<dbReference type="Pfam" id="PF08447">
    <property type="entry name" value="PAS_3"/>
    <property type="match status" value="2"/>
</dbReference>
<comment type="subcellular location">
    <subcellularLocation>
        <location evidence="2">Membrane</location>
    </subcellularLocation>
</comment>
<evidence type="ECO:0000256" key="11">
    <source>
        <dbReference type="PROSITE-ProRule" id="PRU00169"/>
    </source>
</evidence>
<evidence type="ECO:0000256" key="9">
    <source>
        <dbReference type="ARBA" id="ARBA00023012"/>
    </source>
</evidence>
<evidence type="ECO:0000313" key="17">
    <source>
        <dbReference type="EMBL" id="EPY01214.1"/>
    </source>
</evidence>
<keyword evidence="12" id="KW-1133">Transmembrane helix</keyword>
<dbReference type="Pfam" id="PF00512">
    <property type="entry name" value="HisKA"/>
    <property type="match status" value="1"/>
</dbReference>
<organism evidence="17 18">
    <name type="scientific">Magnetospirillum fulvum MGU-K5</name>
    <dbReference type="NCBI Taxonomy" id="1316936"/>
    <lineage>
        <taxon>Bacteria</taxon>
        <taxon>Pseudomonadati</taxon>
        <taxon>Pseudomonadota</taxon>
        <taxon>Alphaproteobacteria</taxon>
        <taxon>Rhodospirillales</taxon>
        <taxon>Rhodospirillaceae</taxon>
        <taxon>Magnetospirillum</taxon>
    </lineage>
</organism>
<feature type="domain" description="PAS" evidence="15">
    <location>
        <begin position="365"/>
        <end position="411"/>
    </location>
</feature>
<dbReference type="PROSITE" id="PS50109">
    <property type="entry name" value="HIS_KIN"/>
    <property type="match status" value="1"/>
</dbReference>
<dbReference type="CDD" id="cd00130">
    <property type="entry name" value="PAS"/>
    <property type="match status" value="4"/>
</dbReference>
<feature type="transmembrane region" description="Helical" evidence="12">
    <location>
        <begin position="162"/>
        <end position="184"/>
    </location>
</feature>
<dbReference type="FunFam" id="3.30.565.10:FF:000006">
    <property type="entry name" value="Sensor histidine kinase WalK"/>
    <property type="match status" value="1"/>
</dbReference>
<dbReference type="eggNOG" id="COG2205">
    <property type="taxonomic scope" value="Bacteria"/>
</dbReference>
<evidence type="ECO:0000256" key="10">
    <source>
        <dbReference type="ARBA" id="ARBA00023136"/>
    </source>
</evidence>
<comment type="caution">
    <text evidence="17">The sequence shown here is derived from an EMBL/GenBank/DDBJ whole genome shotgun (WGS) entry which is preliminary data.</text>
</comment>
<dbReference type="SMART" id="SM00388">
    <property type="entry name" value="HisKA"/>
    <property type="match status" value="1"/>
</dbReference>
<dbReference type="FunFam" id="1.10.287.130:FF:000038">
    <property type="entry name" value="Sensory transduction histidine kinase"/>
    <property type="match status" value="1"/>
</dbReference>
<dbReference type="GO" id="GO:0000155">
    <property type="term" value="F:phosphorelay sensor kinase activity"/>
    <property type="evidence" value="ECO:0007669"/>
    <property type="project" value="InterPro"/>
</dbReference>
<evidence type="ECO:0000256" key="8">
    <source>
        <dbReference type="ARBA" id="ARBA00022840"/>
    </source>
</evidence>
<keyword evidence="7" id="KW-0418">Kinase</keyword>
<dbReference type="PANTHER" id="PTHR43047:SF72">
    <property type="entry name" value="OSMOSENSING HISTIDINE PROTEIN KINASE SLN1"/>
    <property type="match status" value="1"/>
</dbReference>
<dbReference type="SMART" id="SM00086">
    <property type="entry name" value="PAC"/>
    <property type="match status" value="4"/>
</dbReference>
<dbReference type="CDD" id="cd16922">
    <property type="entry name" value="HATPase_EvgS-ArcB-TorS-like"/>
    <property type="match status" value="1"/>
</dbReference>
<feature type="modified residue" description="4-aspartylphosphate" evidence="11">
    <location>
        <position position="1049"/>
    </location>
</feature>
<evidence type="ECO:0000259" key="15">
    <source>
        <dbReference type="PROSITE" id="PS50112"/>
    </source>
</evidence>
<dbReference type="InterPro" id="IPR011006">
    <property type="entry name" value="CheY-like_superfamily"/>
</dbReference>
<protein>
    <recommendedName>
        <fullName evidence="3">histidine kinase</fullName>
        <ecNumber evidence="3">2.7.13.3</ecNumber>
    </recommendedName>
</protein>
<dbReference type="SUPFAM" id="SSF55874">
    <property type="entry name" value="ATPase domain of HSP90 chaperone/DNA topoisomerase II/histidine kinase"/>
    <property type="match status" value="1"/>
</dbReference>
<dbReference type="Pfam" id="PF00989">
    <property type="entry name" value="PAS"/>
    <property type="match status" value="1"/>
</dbReference>
<dbReference type="Pfam" id="PF13426">
    <property type="entry name" value="PAS_9"/>
    <property type="match status" value="1"/>
</dbReference>
<dbReference type="InterPro" id="IPR001610">
    <property type="entry name" value="PAC"/>
</dbReference>
<evidence type="ECO:0000256" key="4">
    <source>
        <dbReference type="ARBA" id="ARBA00022553"/>
    </source>
</evidence>
<feature type="domain" description="PAC" evidence="16">
    <location>
        <begin position="438"/>
        <end position="490"/>
    </location>
</feature>
<accession>S9S955</accession>
<dbReference type="InterPro" id="IPR004358">
    <property type="entry name" value="Sig_transdc_His_kin-like_C"/>
</dbReference>
<feature type="domain" description="Histidine kinase" evidence="13">
    <location>
        <begin position="756"/>
        <end position="973"/>
    </location>
</feature>